<feature type="signal peptide" evidence="1">
    <location>
        <begin position="1"/>
        <end position="19"/>
    </location>
</feature>
<feature type="chain" id="PRO_5038437877" description="Secreted protein" evidence="1">
    <location>
        <begin position="20"/>
        <end position="273"/>
    </location>
</feature>
<keyword evidence="1" id="KW-0732">Signal</keyword>
<gene>
    <name evidence="2" type="ORF">AVDCRST_MAG17-1459</name>
</gene>
<accession>A0A6J4SLG6</accession>
<proteinExistence type="predicted"/>
<organism evidence="2">
    <name type="scientific">uncultured Solirubrobacterales bacterium</name>
    <dbReference type="NCBI Taxonomy" id="768556"/>
    <lineage>
        <taxon>Bacteria</taxon>
        <taxon>Bacillati</taxon>
        <taxon>Actinomycetota</taxon>
        <taxon>Thermoleophilia</taxon>
        <taxon>Solirubrobacterales</taxon>
        <taxon>environmental samples</taxon>
    </lineage>
</organism>
<name>A0A6J4SLG6_9ACTN</name>
<evidence type="ECO:0000313" key="2">
    <source>
        <dbReference type="EMBL" id="CAA9502425.1"/>
    </source>
</evidence>
<evidence type="ECO:0000256" key="1">
    <source>
        <dbReference type="SAM" id="SignalP"/>
    </source>
</evidence>
<evidence type="ECO:0008006" key="3">
    <source>
        <dbReference type="Google" id="ProtNLM"/>
    </source>
</evidence>
<reference evidence="2" key="1">
    <citation type="submission" date="2020-02" db="EMBL/GenBank/DDBJ databases">
        <authorList>
            <person name="Meier V. D."/>
        </authorList>
    </citation>
    <scope>NUCLEOTIDE SEQUENCE</scope>
    <source>
        <strain evidence="2">AVDCRST_MAG17</strain>
    </source>
</reference>
<protein>
    <recommendedName>
        <fullName evidence="3">Secreted protein</fullName>
    </recommendedName>
</protein>
<dbReference type="AlphaFoldDB" id="A0A6J4SLG6"/>
<dbReference type="EMBL" id="CADCVV010000106">
    <property type="protein sequence ID" value="CAA9502425.1"/>
    <property type="molecule type" value="Genomic_DNA"/>
</dbReference>
<sequence length="273" mass="28878">MRKQALAGALALALTAAGAAGVVAQETPPTVDIDVTPKKMVVSGADALKGGPTRLAFDFAGRGEVGFVVMELRPGVTRDQVVKAAPRIKDPAAAEKRYGRFVASTFLGNARKYATTITLKPATEYVIIDITRRGAVRGGFTTGQEAGTAVAPAPSVTVGLEDYGFDVPSTVPRTGTMRVENRGRVLHHMLSFPLRKGVNDKKLLRDLKAGKEPPRTAFAGPPSAPVEVVSPGTVNDVETLRRRGKVLFVCFLQDSPKKPPHAALGMAKVVTVE</sequence>